<reference evidence="1 2" key="1">
    <citation type="submission" date="2016-07" db="EMBL/GenBank/DDBJ databases">
        <title>Complete genome sequence of Bradyrhizobium icense LMTR 13T, a potential inoculant strain isolated from lima bean (Phaseolus lunatus) in Peru.</title>
        <authorList>
            <person name="Ormeno-Orrillo E."/>
            <person name="Duran D."/>
            <person name="Rogel M.A."/>
            <person name="Rey L."/>
            <person name="Imperial J."/>
            <person name="Ruiz-Argueso T."/>
            <person name="Martinez-Romero E."/>
        </authorList>
    </citation>
    <scope>NUCLEOTIDE SEQUENCE [LARGE SCALE GENOMIC DNA]</scope>
    <source>
        <strain evidence="1 2">LMTR 13</strain>
    </source>
</reference>
<dbReference type="STRING" id="1274631.LMTR13_21500"/>
<accession>A0A1B1UHZ4</accession>
<dbReference type="OrthoDB" id="8216186at2"/>
<sequence>MLINFNLTPIEEIVPWGQPGSHSLHWFGLTYGEYWIQAGDAALFEYSDHARNAGAKRYCDYQVVRLYEDLMEILPSILEPVPEPLVPYICGEPAKAWQNAYDAWRDRSDDVLDTDYFCEVADAAVAWSGKRRLDSTYLSPSANIAIWSDQEHVHIEWDNRDRHFDGKPAWSAVLGSYQMPRDEFIEEMKSFHVRLMDQMAARVDQVVAGRLPSDIQIDLPGLVREHEQRGRSLDSALRFVPQTDWQQTERAIREILMARGGV</sequence>
<dbReference type="Proteomes" id="UP000092839">
    <property type="component" value="Chromosome"/>
</dbReference>
<dbReference type="Pfam" id="PF19446">
    <property type="entry name" value="DUF5984"/>
    <property type="match status" value="1"/>
</dbReference>
<keyword evidence="2" id="KW-1185">Reference proteome</keyword>
<gene>
    <name evidence="1" type="ORF">LMTR13_21500</name>
</gene>
<organism evidence="1 2">
    <name type="scientific">Bradyrhizobium icense</name>
    <dbReference type="NCBI Taxonomy" id="1274631"/>
    <lineage>
        <taxon>Bacteria</taxon>
        <taxon>Pseudomonadati</taxon>
        <taxon>Pseudomonadota</taxon>
        <taxon>Alphaproteobacteria</taxon>
        <taxon>Hyphomicrobiales</taxon>
        <taxon>Nitrobacteraceae</taxon>
        <taxon>Bradyrhizobium</taxon>
    </lineage>
</organism>
<proteinExistence type="predicted"/>
<dbReference type="EMBL" id="CP016428">
    <property type="protein sequence ID" value="ANW02365.1"/>
    <property type="molecule type" value="Genomic_DNA"/>
</dbReference>
<evidence type="ECO:0000313" key="2">
    <source>
        <dbReference type="Proteomes" id="UP000092839"/>
    </source>
</evidence>
<dbReference type="RefSeq" id="WP_065729573.1">
    <property type="nucleotide sequence ID" value="NZ_CP016428.1"/>
</dbReference>
<evidence type="ECO:0000313" key="1">
    <source>
        <dbReference type="EMBL" id="ANW02365.1"/>
    </source>
</evidence>
<dbReference type="InterPro" id="IPR046026">
    <property type="entry name" value="DUF5984"/>
</dbReference>
<name>A0A1B1UHZ4_9BRAD</name>
<dbReference type="AlphaFoldDB" id="A0A1B1UHZ4"/>
<protein>
    <submittedName>
        <fullName evidence="1">Uncharacterized protein</fullName>
    </submittedName>
</protein>
<dbReference type="KEGG" id="bic:LMTR13_21500"/>